<evidence type="ECO:0000313" key="2">
    <source>
        <dbReference type="Proteomes" id="UP001396334"/>
    </source>
</evidence>
<name>A0ABR2SIF0_9ROSI</name>
<proteinExistence type="predicted"/>
<protein>
    <submittedName>
        <fullName evidence="1">Uncharacterized protein</fullName>
    </submittedName>
</protein>
<gene>
    <name evidence="1" type="ORF">V6N11_064967</name>
</gene>
<keyword evidence="2" id="KW-1185">Reference proteome</keyword>
<sequence>MVRAGEHVDIRALNWEVREVGLHSMLNSARAFHQPSLPFECRNPYTSRQCGSLLSQKVVILQVGLIWLAILGDDEYLRDGSQEHLVKVVLSDGPRSSLMFVVQVCKSMDLYYYVSPFVPLGFAFPTGWISWYPLQPVDVVATNKEISIYSKLEYCYSFGFHFSKDLGFVCFQLFKIAGDLSVGLAVSRIFFFVVWLSV</sequence>
<accession>A0ABR2SIF0</accession>
<dbReference type="Proteomes" id="UP001396334">
    <property type="component" value="Unassembled WGS sequence"/>
</dbReference>
<evidence type="ECO:0000313" key="1">
    <source>
        <dbReference type="EMBL" id="KAK9025068.1"/>
    </source>
</evidence>
<reference evidence="1 2" key="1">
    <citation type="journal article" date="2024" name="G3 (Bethesda)">
        <title>Genome assembly of Hibiscus sabdariffa L. provides insights into metabolisms of medicinal natural products.</title>
        <authorList>
            <person name="Kim T."/>
        </authorList>
    </citation>
    <scope>NUCLEOTIDE SEQUENCE [LARGE SCALE GENOMIC DNA]</scope>
    <source>
        <strain evidence="1">TK-2024</strain>
        <tissue evidence="1">Old leaves</tissue>
    </source>
</reference>
<dbReference type="EMBL" id="JBBPBN010000014">
    <property type="protein sequence ID" value="KAK9025068.1"/>
    <property type="molecule type" value="Genomic_DNA"/>
</dbReference>
<comment type="caution">
    <text evidence="1">The sequence shown here is derived from an EMBL/GenBank/DDBJ whole genome shotgun (WGS) entry which is preliminary data.</text>
</comment>
<organism evidence="1 2">
    <name type="scientific">Hibiscus sabdariffa</name>
    <name type="common">roselle</name>
    <dbReference type="NCBI Taxonomy" id="183260"/>
    <lineage>
        <taxon>Eukaryota</taxon>
        <taxon>Viridiplantae</taxon>
        <taxon>Streptophyta</taxon>
        <taxon>Embryophyta</taxon>
        <taxon>Tracheophyta</taxon>
        <taxon>Spermatophyta</taxon>
        <taxon>Magnoliopsida</taxon>
        <taxon>eudicotyledons</taxon>
        <taxon>Gunneridae</taxon>
        <taxon>Pentapetalae</taxon>
        <taxon>rosids</taxon>
        <taxon>malvids</taxon>
        <taxon>Malvales</taxon>
        <taxon>Malvaceae</taxon>
        <taxon>Malvoideae</taxon>
        <taxon>Hibiscus</taxon>
    </lineage>
</organism>